<dbReference type="OrthoDB" id="9780152at2"/>
<dbReference type="Gene3D" id="3.30.590.20">
    <property type="match status" value="1"/>
</dbReference>
<reference evidence="9" key="1">
    <citation type="submission" date="2016-10" db="EMBL/GenBank/DDBJ databases">
        <authorList>
            <person name="Varghese N."/>
            <person name="Submissions S."/>
        </authorList>
    </citation>
    <scope>NUCLEOTIDE SEQUENCE [LARGE SCALE GENOMIC DNA]</scope>
    <source>
        <strain evidence="9">PL19</strain>
    </source>
</reference>
<dbReference type="Pfam" id="PF04107">
    <property type="entry name" value="GCS2"/>
    <property type="match status" value="1"/>
</dbReference>
<evidence type="ECO:0000256" key="1">
    <source>
        <dbReference type="ARBA" id="ARBA00022598"/>
    </source>
</evidence>
<organism evidence="8 9">
    <name type="scientific">Streptomyces pini</name>
    <dbReference type="NCBI Taxonomy" id="1520580"/>
    <lineage>
        <taxon>Bacteria</taxon>
        <taxon>Bacillati</taxon>
        <taxon>Actinomycetota</taxon>
        <taxon>Actinomycetes</taxon>
        <taxon>Kitasatosporales</taxon>
        <taxon>Streptomycetaceae</taxon>
        <taxon>Streptomyces</taxon>
    </lineage>
</organism>
<evidence type="ECO:0000256" key="2">
    <source>
        <dbReference type="ARBA" id="ARBA00022741"/>
    </source>
</evidence>
<dbReference type="InterPro" id="IPR014746">
    <property type="entry name" value="Gln_synth/guanido_kin_cat_dom"/>
</dbReference>
<accession>A0A1I4K9T5</accession>
<dbReference type="Proteomes" id="UP000198928">
    <property type="component" value="Unassembled WGS sequence"/>
</dbReference>
<comment type="function">
    <text evidence="5">Catalyzes the synthesis of gamma-glutamylcysteine (gamma-GC). This compound is used as substrate for the biosynthesis of the low-molecular thiol compound ergothioneine.</text>
</comment>
<dbReference type="EC" id="6.3.2.2" evidence="5"/>
<keyword evidence="3 5" id="KW-0067">ATP-binding</keyword>
<dbReference type="InterPro" id="IPR035434">
    <property type="entry name" value="GCL_bact_plant"/>
</dbReference>
<dbReference type="InterPro" id="IPR017809">
    <property type="entry name" value="EgtA_Actinobacteria"/>
</dbReference>
<evidence type="ECO:0000256" key="6">
    <source>
        <dbReference type="PIRNR" id="PIRNR017901"/>
    </source>
</evidence>
<proteinExistence type="inferred from homology"/>
<evidence type="ECO:0000256" key="3">
    <source>
        <dbReference type="ARBA" id="ARBA00022840"/>
    </source>
</evidence>
<feature type="region of interest" description="Disordered" evidence="7">
    <location>
        <begin position="67"/>
        <end position="90"/>
    </location>
</feature>
<dbReference type="UniPathway" id="UPA01014"/>
<dbReference type="AlphaFoldDB" id="A0A1I4K9T5"/>
<dbReference type="InterPro" id="IPR006336">
    <property type="entry name" value="GCS2"/>
</dbReference>
<dbReference type="GO" id="GO:0004357">
    <property type="term" value="F:glutamate-cysteine ligase activity"/>
    <property type="evidence" value="ECO:0007669"/>
    <property type="project" value="UniProtKB-UniRule"/>
</dbReference>
<keyword evidence="2 5" id="KW-0547">Nucleotide-binding</keyword>
<evidence type="ECO:0000313" key="9">
    <source>
        <dbReference type="Proteomes" id="UP000198928"/>
    </source>
</evidence>
<dbReference type="HAMAP" id="MF_02034">
    <property type="entry name" value="EgtA"/>
    <property type="match status" value="1"/>
</dbReference>
<evidence type="ECO:0000256" key="5">
    <source>
        <dbReference type="HAMAP-Rule" id="MF_02034"/>
    </source>
</evidence>
<name>A0A1I4K9T5_9ACTN</name>
<dbReference type="SUPFAM" id="SSF55931">
    <property type="entry name" value="Glutamine synthetase/guanido kinase"/>
    <property type="match status" value="1"/>
</dbReference>
<protein>
    <recommendedName>
        <fullName evidence="5">Glutamate--cysteine ligase EgtA</fullName>
        <ecNumber evidence="5">6.3.2.2</ecNumber>
    </recommendedName>
    <alternativeName>
        <fullName evidence="5">Gamma-glutamylcysteine synthase</fullName>
        <shortName evidence="5">GCS</shortName>
        <shortName evidence="5">Gamma-ECS</shortName>
    </alternativeName>
</protein>
<evidence type="ECO:0000256" key="7">
    <source>
        <dbReference type="SAM" id="MobiDB-lite"/>
    </source>
</evidence>
<dbReference type="GO" id="GO:0006750">
    <property type="term" value="P:glutathione biosynthetic process"/>
    <property type="evidence" value="ECO:0007669"/>
    <property type="project" value="UniProtKB-UniRule"/>
</dbReference>
<sequence>MAYGAPDGSGGSGQLTEDAAEARVAKRCFRTGPPRRVGVELEWLVHDRDDPRRALSAERLTGAVARLEAPGGLPGGSSLTREPGGQLELSSAPAGSLGGCLASVATDLDVLRQAVGTSGLRLVGRGVDDVRPLGRVLDHPRYRAMESFFARSGPWGRVMMCATASVQVSLDSGDGTGGTSGFRLRWELAHRLGPVLVAAFANSPFWRGRPSGWRSTRQAVWARLDPGRTRTPRGGDPRTAWARYALDAELMCLRRTGADWAAPPGLSFRAWLRDPRGERPPTAEDLDYHLSTLFPPVRPRGWLELRMIDAQAGDGWIVPTAVAAALLDDPLAADAALAATESLAPPGELPATAVWLRAARLGPAAPELGKAVRACFAAAEAALARARVPAGVRDAVARFAERYADRGRCPADDLLDTVRRSTATAHRKETQ</sequence>
<dbReference type="PIRSF" id="PIRSF017901">
    <property type="entry name" value="GCL"/>
    <property type="match status" value="1"/>
</dbReference>
<comment type="similarity">
    <text evidence="5 6">Belongs to the glutamate--cysteine ligase type 2 family. EgtA subfamily.</text>
</comment>
<comment type="catalytic activity">
    <reaction evidence="4 5 6">
        <text>L-cysteine + L-glutamate + ATP = gamma-L-glutamyl-L-cysteine + ADP + phosphate + H(+)</text>
        <dbReference type="Rhea" id="RHEA:13285"/>
        <dbReference type="ChEBI" id="CHEBI:15378"/>
        <dbReference type="ChEBI" id="CHEBI:29985"/>
        <dbReference type="ChEBI" id="CHEBI:30616"/>
        <dbReference type="ChEBI" id="CHEBI:35235"/>
        <dbReference type="ChEBI" id="CHEBI:43474"/>
        <dbReference type="ChEBI" id="CHEBI:58173"/>
        <dbReference type="ChEBI" id="CHEBI:456216"/>
        <dbReference type="EC" id="6.3.2.2"/>
    </reaction>
</comment>
<evidence type="ECO:0000313" key="8">
    <source>
        <dbReference type="EMBL" id="SFL75575.1"/>
    </source>
</evidence>
<dbReference type="PANTHER" id="PTHR34378">
    <property type="entry name" value="GLUTAMATE--CYSTEINE LIGASE, CHLOROPLASTIC"/>
    <property type="match status" value="1"/>
</dbReference>
<evidence type="ECO:0000256" key="4">
    <source>
        <dbReference type="ARBA" id="ARBA00048819"/>
    </source>
</evidence>
<dbReference type="RefSeq" id="WP_093852128.1">
    <property type="nucleotide sequence ID" value="NZ_FOSG01000026.1"/>
</dbReference>
<keyword evidence="1 5" id="KW-0436">Ligase</keyword>
<gene>
    <name evidence="5" type="primary">egtA</name>
    <name evidence="8" type="ORF">SAMN05192584_12637</name>
</gene>
<dbReference type="GO" id="GO:0052699">
    <property type="term" value="P:ergothioneine biosynthetic process"/>
    <property type="evidence" value="ECO:0007669"/>
    <property type="project" value="UniProtKB-UniRule"/>
</dbReference>
<dbReference type="NCBIfam" id="TIGR03444">
    <property type="entry name" value="EgtA_Cys_ligase"/>
    <property type="match status" value="1"/>
</dbReference>
<keyword evidence="9" id="KW-1185">Reference proteome</keyword>
<dbReference type="PANTHER" id="PTHR34378:SF1">
    <property type="entry name" value="GLUTAMATE--CYSTEINE LIGASE, CHLOROPLASTIC"/>
    <property type="match status" value="1"/>
</dbReference>
<dbReference type="GO" id="GO:0005524">
    <property type="term" value="F:ATP binding"/>
    <property type="evidence" value="ECO:0007669"/>
    <property type="project" value="UniProtKB-UniRule"/>
</dbReference>
<dbReference type="EMBL" id="FOSG01000026">
    <property type="protein sequence ID" value="SFL75575.1"/>
    <property type="molecule type" value="Genomic_DNA"/>
</dbReference>
<comment type="pathway">
    <text evidence="5">Amino-acid biosynthesis; ergothioneine biosynthesis.</text>
</comment>